<dbReference type="GO" id="GO:0020037">
    <property type="term" value="F:heme binding"/>
    <property type="evidence" value="ECO:0007669"/>
    <property type="project" value="InterPro"/>
</dbReference>
<dbReference type="Proteomes" id="UP000188318">
    <property type="component" value="Unassembled WGS sequence"/>
</dbReference>
<evidence type="ECO:0000256" key="6">
    <source>
        <dbReference type="ARBA" id="ARBA00023033"/>
    </source>
</evidence>
<evidence type="ECO:0000256" key="1">
    <source>
        <dbReference type="ARBA" id="ARBA00001971"/>
    </source>
</evidence>
<sequence>MILLPLVLVIVTVVIARVSDKNKGIKEKKALTNCCKLIYTYLLSPLASIPNAGILAPVSRLLWEFPTDFRGKLTLELPELHKKLGPLVRIGPNQVSFYSLEIYKTVHAPNSPFVKDPRVYSQFVQDGHPALFSITNPKEHAQRRRHMGILFNRSKVPALTEMMVGRIDRLANYLAIASQKGPIDLMPTCRALESDIVSTFAFGNAIGAIDSLDTGKELGVIKENDAKSSKMPVVAHILYALSLNQTFQAELVSDLEAAGWPIDMTALESIPRLKACVKEGIRWTGAAAAMLPRIVPKGGYVLAGRHLHDQTMVSSSPIWYLRDEVAFPDPEKYKPALWLVKDIDGATALRDDYYIPFSKGASTCIGNHFAYLELFLAVSQLLRRYSIRPGEKSVGTAANHEAVLPPRREWVAAVPVGQLIVTFEGRE</sequence>
<dbReference type="GO" id="GO:0016705">
    <property type="term" value="F:oxidoreductase activity, acting on paired donors, with incorporation or reduction of molecular oxygen"/>
    <property type="evidence" value="ECO:0007669"/>
    <property type="project" value="InterPro"/>
</dbReference>
<dbReference type="InterPro" id="IPR050121">
    <property type="entry name" value="Cytochrome_P450_monoxygenase"/>
</dbReference>
<dbReference type="STRING" id="602072.A0A1R3S075"/>
<dbReference type="GO" id="GO:0005506">
    <property type="term" value="F:iron ion binding"/>
    <property type="evidence" value="ECO:0007669"/>
    <property type="project" value="InterPro"/>
</dbReference>
<evidence type="ECO:0000256" key="5">
    <source>
        <dbReference type="ARBA" id="ARBA00023004"/>
    </source>
</evidence>
<evidence type="ECO:0000256" key="4">
    <source>
        <dbReference type="ARBA" id="ARBA00023002"/>
    </source>
</evidence>
<dbReference type="GO" id="GO:0004497">
    <property type="term" value="F:monooxygenase activity"/>
    <property type="evidence" value="ECO:0007669"/>
    <property type="project" value="UniProtKB-KW"/>
</dbReference>
<dbReference type="OrthoDB" id="3945418at2759"/>
<evidence type="ECO:0000256" key="8">
    <source>
        <dbReference type="SAM" id="SignalP"/>
    </source>
</evidence>
<keyword evidence="6" id="KW-0503">Monooxygenase</keyword>
<evidence type="ECO:0000256" key="2">
    <source>
        <dbReference type="ARBA" id="ARBA00010617"/>
    </source>
</evidence>
<dbReference type="Gene3D" id="1.10.630.10">
    <property type="entry name" value="Cytochrome P450"/>
    <property type="match status" value="2"/>
</dbReference>
<keyword evidence="5 7" id="KW-0408">Iron</keyword>
<feature type="chain" id="PRO_5013045695" description="Cytochrome P450 monooxygenase" evidence="8">
    <location>
        <begin position="17"/>
        <end position="427"/>
    </location>
</feature>
<feature type="binding site" description="axial binding residue" evidence="7">
    <location>
        <position position="364"/>
    </location>
    <ligand>
        <name>heme</name>
        <dbReference type="ChEBI" id="CHEBI:30413"/>
    </ligand>
    <ligandPart>
        <name>Fe</name>
        <dbReference type="ChEBI" id="CHEBI:18248"/>
    </ligandPart>
</feature>
<dbReference type="VEuPathDB" id="FungiDB:ASPCADRAFT_40755"/>
<dbReference type="PANTHER" id="PTHR24305:SF166">
    <property type="entry name" value="CYTOCHROME P450 12A4, MITOCHONDRIAL-RELATED"/>
    <property type="match status" value="1"/>
</dbReference>
<dbReference type="SUPFAM" id="SSF48264">
    <property type="entry name" value="Cytochrome P450"/>
    <property type="match status" value="1"/>
</dbReference>
<name>A0A1R3S075_ASPC5</name>
<evidence type="ECO:0000313" key="10">
    <source>
        <dbReference type="Proteomes" id="UP000188318"/>
    </source>
</evidence>
<dbReference type="OMA" id="LWAFPTE"/>
<keyword evidence="3 7" id="KW-0479">Metal-binding</keyword>
<gene>
    <name evidence="9" type="ORF">ASPCADRAFT_40755</name>
</gene>
<evidence type="ECO:0000256" key="7">
    <source>
        <dbReference type="PIRSR" id="PIRSR602403-1"/>
    </source>
</evidence>
<keyword evidence="7" id="KW-0349">Heme</keyword>
<proteinExistence type="inferred from homology"/>
<organism evidence="9 10">
    <name type="scientific">Aspergillus carbonarius (strain ITEM 5010)</name>
    <dbReference type="NCBI Taxonomy" id="602072"/>
    <lineage>
        <taxon>Eukaryota</taxon>
        <taxon>Fungi</taxon>
        <taxon>Dikarya</taxon>
        <taxon>Ascomycota</taxon>
        <taxon>Pezizomycotina</taxon>
        <taxon>Eurotiomycetes</taxon>
        <taxon>Eurotiomycetidae</taxon>
        <taxon>Eurotiales</taxon>
        <taxon>Aspergillaceae</taxon>
        <taxon>Aspergillus</taxon>
        <taxon>Aspergillus subgen. Circumdati</taxon>
    </lineage>
</organism>
<reference evidence="10" key="1">
    <citation type="journal article" date="2017" name="Genome Biol.">
        <title>Comparative genomics reveals high biological diversity and specific adaptations in the industrially and medically important fungal genus Aspergillus.</title>
        <authorList>
            <person name="de Vries R.P."/>
            <person name="Riley R."/>
            <person name="Wiebenga A."/>
            <person name="Aguilar-Osorio G."/>
            <person name="Amillis S."/>
            <person name="Uchima C.A."/>
            <person name="Anderluh G."/>
            <person name="Asadollahi M."/>
            <person name="Askin M."/>
            <person name="Barry K."/>
            <person name="Battaglia E."/>
            <person name="Bayram O."/>
            <person name="Benocci T."/>
            <person name="Braus-Stromeyer S.A."/>
            <person name="Caldana C."/>
            <person name="Canovas D."/>
            <person name="Cerqueira G.C."/>
            <person name="Chen F."/>
            <person name="Chen W."/>
            <person name="Choi C."/>
            <person name="Clum A."/>
            <person name="Dos Santos R.A."/>
            <person name="Damasio A.R."/>
            <person name="Diallinas G."/>
            <person name="Emri T."/>
            <person name="Fekete E."/>
            <person name="Flipphi M."/>
            <person name="Freyberg S."/>
            <person name="Gallo A."/>
            <person name="Gournas C."/>
            <person name="Habgood R."/>
            <person name="Hainaut M."/>
            <person name="Harispe M.L."/>
            <person name="Henrissat B."/>
            <person name="Hilden K.S."/>
            <person name="Hope R."/>
            <person name="Hossain A."/>
            <person name="Karabika E."/>
            <person name="Karaffa L."/>
            <person name="Karanyi Z."/>
            <person name="Krasevec N."/>
            <person name="Kuo A."/>
            <person name="Kusch H."/>
            <person name="LaButti K."/>
            <person name="Lagendijk E.L."/>
            <person name="Lapidus A."/>
            <person name="Levasseur A."/>
            <person name="Lindquist E."/>
            <person name="Lipzen A."/>
            <person name="Logrieco A.F."/>
            <person name="MacCabe A."/>
            <person name="Maekelae M.R."/>
            <person name="Malavazi I."/>
            <person name="Melin P."/>
            <person name="Meyer V."/>
            <person name="Mielnichuk N."/>
            <person name="Miskei M."/>
            <person name="Molnar A.P."/>
            <person name="Mule G."/>
            <person name="Ngan C.Y."/>
            <person name="Orejas M."/>
            <person name="Orosz E."/>
            <person name="Ouedraogo J.P."/>
            <person name="Overkamp K.M."/>
            <person name="Park H.-S."/>
            <person name="Perrone G."/>
            <person name="Piumi F."/>
            <person name="Punt P.J."/>
            <person name="Ram A.F."/>
            <person name="Ramon A."/>
            <person name="Rauscher S."/>
            <person name="Record E."/>
            <person name="Riano-Pachon D.M."/>
            <person name="Robert V."/>
            <person name="Roehrig J."/>
            <person name="Ruller R."/>
            <person name="Salamov A."/>
            <person name="Salih N.S."/>
            <person name="Samson R.A."/>
            <person name="Sandor E."/>
            <person name="Sanguinetti M."/>
            <person name="Schuetze T."/>
            <person name="Sepcic K."/>
            <person name="Shelest E."/>
            <person name="Sherlock G."/>
            <person name="Sophianopoulou V."/>
            <person name="Squina F.M."/>
            <person name="Sun H."/>
            <person name="Susca A."/>
            <person name="Todd R.B."/>
            <person name="Tsang A."/>
            <person name="Unkles S.E."/>
            <person name="van de Wiele N."/>
            <person name="van Rossen-Uffink D."/>
            <person name="Oliveira J.V."/>
            <person name="Vesth T.C."/>
            <person name="Visser J."/>
            <person name="Yu J.-H."/>
            <person name="Zhou M."/>
            <person name="Andersen M.R."/>
            <person name="Archer D.B."/>
            <person name="Baker S.E."/>
            <person name="Benoit I."/>
            <person name="Brakhage A.A."/>
            <person name="Braus G.H."/>
            <person name="Fischer R."/>
            <person name="Frisvad J.C."/>
            <person name="Goldman G.H."/>
            <person name="Houbraken J."/>
            <person name="Oakley B."/>
            <person name="Pocsi I."/>
            <person name="Scazzocchio C."/>
            <person name="Seiboth B."/>
            <person name="vanKuyk P.A."/>
            <person name="Wortman J."/>
            <person name="Dyer P.S."/>
            <person name="Grigoriev I.V."/>
        </authorList>
    </citation>
    <scope>NUCLEOTIDE SEQUENCE [LARGE SCALE GENOMIC DNA]</scope>
    <source>
        <strain evidence="10">ITEM 5010</strain>
    </source>
</reference>
<dbReference type="PRINTS" id="PR00465">
    <property type="entry name" value="EP450IV"/>
</dbReference>
<dbReference type="InterPro" id="IPR036396">
    <property type="entry name" value="Cyt_P450_sf"/>
</dbReference>
<evidence type="ECO:0000256" key="3">
    <source>
        <dbReference type="ARBA" id="ARBA00022723"/>
    </source>
</evidence>
<dbReference type="EMBL" id="KV907494">
    <property type="protein sequence ID" value="OOG00124.1"/>
    <property type="molecule type" value="Genomic_DNA"/>
</dbReference>
<feature type="signal peptide" evidence="8">
    <location>
        <begin position="1"/>
        <end position="16"/>
    </location>
</feature>
<comment type="cofactor">
    <cofactor evidence="1 7">
        <name>heme</name>
        <dbReference type="ChEBI" id="CHEBI:30413"/>
    </cofactor>
</comment>
<evidence type="ECO:0008006" key="11">
    <source>
        <dbReference type="Google" id="ProtNLM"/>
    </source>
</evidence>
<dbReference type="AlphaFoldDB" id="A0A1R3S075"/>
<comment type="similarity">
    <text evidence="2">Belongs to the cytochrome P450 family.</text>
</comment>
<dbReference type="PANTHER" id="PTHR24305">
    <property type="entry name" value="CYTOCHROME P450"/>
    <property type="match status" value="1"/>
</dbReference>
<evidence type="ECO:0000313" key="9">
    <source>
        <dbReference type="EMBL" id="OOG00124.1"/>
    </source>
</evidence>
<dbReference type="InterPro" id="IPR002403">
    <property type="entry name" value="Cyt_P450_E_grp-IV"/>
</dbReference>
<keyword evidence="10" id="KW-1185">Reference proteome</keyword>
<dbReference type="InterPro" id="IPR001128">
    <property type="entry name" value="Cyt_P450"/>
</dbReference>
<protein>
    <recommendedName>
        <fullName evidence="11">Cytochrome P450 monooxygenase</fullName>
    </recommendedName>
</protein>
<keyword evidence="8" id="KW-0732">Signal</keyword>
<keyword evidence="4" id="KW-0560">Oxidoreductase</keyword>
<accession>A0A1R3S075</accession>
<dbReference type="Pfam" id="PF00067">
    <property type="entry name" value="p450"/>
    <property type="match status" value="1"/>
</dbReference>